<dbReference type="AlphaFoldDB" id="A0A9X2UTJ6"/>
<reference evidence="1" key="1">
    <citation type="submission" date="2022-08" db="EMBL/GenBank/DDBJ databases">
        <title>Genomic Encyclopedia of Type Strains, Phase V (KMG-V): Genome sequencing to study the core and pangenomes of soil and plant-associated prokaryotes.</title>
        <authorList>
            <person name="Whitman W."/>
        </authorList>
    </citation>
    <scope>NUCLEOTIDE SEQUENCE</scope>
    <source>
        <strain evidence="1">SP3049</strain>
    </source>
</reference>
<comment type="caution">
    <text evidence="1">The sequence shown here is derived from an EMBL/GenBank/DDBJ whole genome shotgun (WGS) entry which is preliminary data.</text>
</comment>
<evidence type="ECO:0000313" key="2">
    <source>
        <dbReference type="Proteomes" id="UP001155057"/>
    </source>
</evidence>
<protein>
    <submittedName>
        <fullName evidence="1">Uncharacterized protein</fullName>
    </submittedName>
</protein>
<evidence type="ECO:0000313" key="1">
    <source>
        <dbReference type="EMBL" id="MCS3710257.1"/>
    </source>
</evidence>
<accession>A0A9X2UTJ6</accession>
<dbReference type="EMBL" id="JANUAE010000006">
    <property type="protein sequence ID" value="MCS3710257.1"/>
    <property type="molecule type" value="Genomic_DNA"/>
</dbReference>
<gene>
    <name evidence="1" type="ORF">GGP61_001867</name>
</gene>
<sequence>MVAYRGPFWDNAPCDREEGWASCRGWGPVTAPDGIGFDAYTETSAGVDLWVGSTDERSQQVLLSVRIVRRHPDPIVRGRPIRPAAL</sequence>
<organism evidence="1 2">
    <name type="scientific">Salinibacter ruber</name>
    <dbReference type="NCBI Taxonomy" id="146919"/>
    <lineage>
        <taxon>Bacteria</taxon>
        <taxon>Pseudomonadati</taxon>
        <taxon>Rhodothermota</taxon>
        <taxon>Rhodothermia</taxon>
        <taxon>Rhodothermales</taxon>
        <taxon>Salinibacteraceae</taxon>
        <taxon>Salinibacter</taxon>
    </lineage>
</organism>
<proteinExistence type="predicted"/>
<dbReference type="Proteomes" id="UP001155057">
    <property type="component" value="Unassembled WGS sequence"/>
</dbReference>
<name>A0A9X2UTJ6_9BACT</name>